<name>A0A2S5BHJ6_9BASI</name>
<keyword evidence="5" id="KW-0560">Oxidoreductase</keyword>
<feature type="domain" description="Alcohol dehydrogenase-like N-terminal" evidence="6">
    <location>
        <begin position="40"/>
        <end position="122"/>
    </location>
</feature>
<keyword evidence="8" id="KW-1185">Reference proteome</keyword>
<dbReference type="SUPFAM" id="SSF51735">
    <property type="entry name" value="NAD(P)-binding Rossmann-fold domains"/>
    <property type="match status" value="1"/>
</dbReference>
<dbReference type="AlphaFoldDB" id="A0A2S5BHJ6"/>
<dbReference type="PANTHER" id="PTHR42940:SF8">
    <property type="entry name" value="VACUOLAR PROTEIN SORTING-ASSOCIATED PROTEIN 11"/>
    <property type="match status" value="1"/>
</dbReference>
<accession>A0A2S5BHJ6</accession>
<dbReference type="Gene3D" id="3.90.180.10">
    <property type="entry name" value="Medium-chain alcohol dehydrogenases, catalytic domain"/>
    <property type="match status" value="2"/>
</dbReference>
<evidence type="ECO:0000313" key="8">
    <source>
        <dbReference type="Proteomes" id="UP000237144"/>
    </source>
</evidence>
<evidence type="ECO:0000256" key="1">
    <source>
        <dbReference type="ARBA" id="ARBA00001947"/>
    </source>
</evidence>
<keyword evidence="4" id="KW-0862">Zinc</keyword>
<evidence type="ECO:0000256" key="3">
    <source>
        <dbReference type="ARBA" id="ARBA00022723"/>
    </source>
</evidence>
<evidence type="ECO:0000313" key="7">
    <source>
        <dbReference type="EMBL" id="POY76248.1"/>
    </source>
</evidence>
<evidence type="ECO:0000256" key="4">
    <source>
        <dbReference type="ARBA" id="ARBA00022833"/>
    </source>
</evidence>
<dbReference type="InterPro" id="IPR013154">
    <property type="entry name" value="ADH-like_N"/>
</dbReference>
<dbReference type="Gene3D" id="3.40.50.720">
    <property type="entry name" value="NAD(P)-binding Rossmann-like Domain"/>
    <property type="match status" value="1"/>
</dbReference>
<dbReference type="Pfam" id="PF08240">
    <property type="entry name" value="ADH_N"/>
    <property type="match status" value="1"/>
</dbReference>
<evidence type="ECO:0000256" key="5">
    <source>
        <dbReference type="ARBA" id="ARBA00023002"/>
    </source>
</evidence>
<dbReference type="Proteomes" id="UP000237144">
    <property type="component" value="Unassembled WGS sequence"/>
</dbReference>
<protein>
    <recommendedName>
        <fullName evidence="6">Alcohol dehydrogenase-like N-terminal domain-containing protein</fullName>
    </recommendedName>
</protein>
<gene>
    <name evidence="7" type="ORF">BMF94_0443</name>
</gene>
<comment type="similarity">
    <text evidence="2">Belongs to the zinc-containing alcohol dehydrogenase family.</text>
</comment>
<dbReference type="InterPro" id="IPR011032">
    <property type="entry name" value="GroES-like_sf"/>
</dbReference>
<dbReference type="EMBL" id="PJQD01000005">
    <property type="protein sequence ID" value="POY76248.1"/>
    <property type="molecule type" value="Genomic_DNA"/>
</dbReference>
<keyword evidence="3" id="KW-0479">Metal-binding</keyword>
<evidence type="ECO:0000256" key="2">
    <source>
        <dbReference type="ARBA" id="ARBA00008072"/>
    </source>
</evidence>
<sequence>MSSSQEQMQDNLPQQFRAAQFTREGGELELREARMKEPRAEECIIKVCASGLNSTDQILRGDRLVGVDMPVTPGQAVVGQVVKAARNGDSKIRQGEHVVAICGYGGAAEYVLADESMMAPLPRRFQEGEHMLEAPVVGWNMARIVVTCCAHPSFTSHRIAVSHERCQEEHKQRDEREREHIRRRNEEMGFKGDGCLAVYGQGGYARLALETLKAMGVRERLVLVATSDKWDSDRYSIKREDVLFLGRCDVREELRKRGGAEGVICVDMPKEHIEPVMDGMRFASTMVVLNPRENDQLQVPLANIIAKCISMRGSPPMCRRDMENAFKMAEQHNMRMPVKAYGFSEGSLRQAWQSLESCAEFDAPVVKVSAV</sequence>
<dbReference type="OrthoDB" id="2526971at2759"/>
<dbReference type="SUPFAM" id="SSF50129">
    <property type="entry name" value="GroES-like"/>
    <property type="match status" value="1"/>
</dbReference>
<dbReference type="InterPro" id="IPR036291">
    <property type="entry name" value="NAD(P)-bd_dom_sf"/>
</dbReference>
<dbReference type="GO" id="GO:0046872">
    <property type="term" value="F:metal ion binding"/>
    <property type="evidence" value="ECO:0007669"/>
    <property type="project" value="UniProtKB-KW"/>
</dbReference>
<dbReference type="GO" id="GO:0005737">
    <property type="term" value="C:cytoplasm"/>
    <property type="evidence" value="ECO:0007669"/>
    <property type="project" value="TreeGrafter"/>
</dbReference>
<dbReference type="GO" id="GO:0004022">
    <property type="term" value="F:alcohol dehydrogenase (NAD+) activity"/>
    <property type="evidence" value="ECO:0007669"/>
    <property type="project" value="TreeGrafter"/>
</dbReference>
<comment type="caution">
    <text evidence="7">The sequence shown here is derived from an EMBL/GenBank/DDBJ whole genome shotgun (WGS) entry which is preliminary data.</text>
</comment>
<organism evidence="7 8">
    <name type="scientific">Rhodotorula taiwanensis</name>
    <dbReference type="NCBI Taxonomy" id="741276"/>
    <lineage>
        <taxon>Eukaryota</taxon>
        <taxon>Fungi</taxon>
        <taxon>Dikarya</taxon>
        <taxon>Basidiomycota</taxon>
        <taxon>Pucciniomycotina</taxon>
        <taxon>Microbotryomycetes</taxon>
        <taxon>Sporidiobolales</taxon>
        <taxon>Sporidiobolaceae</taxon>
        <taxon>Rhodotorula</taxon>
    </lineage>
</organism>
<dbReference type="PANTHER" id="PTHR42940">
    <property type="entry name" value="ALCOHOL DEHYDROGENASE 1-RELATED"/>
    <property type="match status" value="1"/>
</dbReference>
<evidence type="ECO:0000259" key="6">
    <source>
        <dbReference type="Pfam" id="PF08240"/>
    </source>
</evidence>
<dbReference type="STRING" id="741276.A0A2S5BHJ6"/>
<proteinExistence type="inferred from homology"/>
<comment type="cofactor">
    <cofactor evidence="1">
        <name>Zn(2+)</name>
        <dbReference type="ChEBI" id="CHEBI:29105"/>
    </cofactor>
</comment>
<reference evidence="7 8" key="1">
    <citation type="journal article" date="2018" name="Front. Microbiol.">
        <title>Prospects for Fungal Bioremediation of Acidic Radioactive Waste Sites: Characterization and Genome Sequence of Rhodotorula taiwanensis MD1149.</title>
        <authorList>
            <person name="Tkavc R."/>
            <person name="Matrosova V.Y."/>
            <person name="Grichenko O.E."/>
            <person name="Gostincar C."/>
            <person name="Volpe R.P."/>
            <person name="Klimenkova P."/>
            <person name="Gaidamakova E.K."/>
            <person name="Zhou C.E."/>
            <person name="Stewart B.J."/>
            <person name="Lyman M.G."/>
            <person name="Malfatti S.A."/>
            <person name="Rubinfeld B."/>
            <person name="Courtot M."/>
            <person name="Singh J."/>
            <person name="Dalgard C.L."/>
            <person name="Hamilton T."/>
            <person name="Frey K.G."/>
            <person name="Gunde-Cimerman N."/>
            <person name="Dugan L."/>
            <person name="Daly M.J."/>
        </authorList>
    </citation>
    <scope>NUCLEOTIDE SEQUENCE [LARGE SCALE GENOMIC DNA]</scope>
    <source>
        <strain evidence="7 8">MD1149</strain>
    </source>
</reference>